<comment type="caution">
    <text evidence="1">The sequence shown here is derived from an EMBL/GenBank/DDBJ whole genome shotgun (WGS) entry which is preliminary data.</text>
</comment>
<evidence type="ECO:0000313" key="1">
    <source>
        <dbReference type="EMBL" id="GFS30257.1"/>
    </source>
</evidence>
<sequence length="137" mass="15902">MDTWEEVGQNWFAEDRFENPAQPLYPPVLHTMYHFNSPEDVVPPRPTTPVRAVPRSVIGIKEVGPNQYRNYYGKIQCTAHKGVPCPVYFKKILQAQPKGSHKMNSPYRPNTLERARKRTIDPELVVIERTLFGESYF</sequence>
<proteinExistence type="predicted"/>
<protein>
    <submittedName>
        <fullName evidence="1">Uncharacterized protein</fullName>
    </submittedName>
</protein>
<organism evidence="1 2">
    <name type="scientific">Actinidia rufa</name>
    <dbReference type="NCBI Taxonomy" id="165716"/>
    <lineage>
        <taxon>Eukaryota</taxon>
        <taxon>Viridiplantae</taxon>
        <taxon>Streptophyta</taxon>
        <taxon>Embryophyta</taxon>
        <taxon>Tracheophyta</taxon>
        <taxon>Spermatophyta</taxon>
        <taxon>Magnoliopsida</taxon>
        <taxon>eudicotyledons</taxon>
        <taxon>Gunneridae</taxon>
        <taxon>Pentapetalae</taxon>
        <taxon>asterids</taxon>
        <taxon>Ericales</taxon>
        <taxon>Actinidiaceae</taxon>
        <taxon>Actinidia</taxon>
    </lineage>
</organism>
<name>A0A7J0D9B9_9ERIC</name>
<reference evidence="2" key="1">
    <citation type="submission" date="2019-07" db="EMBL/GenBank/DDBJ databases">
        <title>De Novo Assembly of kiwifruit Actinidia rufa.</title>
        <authorList>
            <person name="Sugita-Konishi S."/>
            <person name="Sato K."/>
            <person name="Mori E."/>
            <person name="Abe Y."/>
            <person name="Kisaki G."/>
            <person name="Hamano K."/>
            <person name="Suezawa K."/>
            <person name="Otani M."/>
            <person name="Fukuda T."/>
            <person name="Manabe T."/>
            <person name="Gomi K."/>
            <person name="Tabuchi M."/>
            <person name="Akimitsu K."/>
            <person name="Kataoka I."/>
        </authorList>
    </citation>
    <scope>NUCLEOTIDE SEQUENCE [LARGE SCALE GENOMIC DNA]</scope>
    <source>
        <strain evidence="2">cv. Fuchu</strain>
    </source>
</reference>
<accession>A0A7J0D9B9</accession>
<keyword evidence="2" id="KW-1185">Reference proteome</keyword>
<dbReference type="Proteomes" id="UP000585474">
    <property type="component" value="Unassembled WGS sequence"/>
</dbReference>
<gene>
    <name evidence="1" type="ORF">Acr_00g0011010</name>
</gene>
<evidence type="ECO:0000313" key="2">
    <source>
        <dbReference type="Proteomes" id="UP000585474"/>
    </source>
</evidence>
<dbReference type="EMBL" id="BJWL01000107">
    <property type="protein sequence ID" value="GFS30257.1"/>
    <property type="molecule type" value="Genomic_DNA"/>
</dbReference>
<dbReference type="AlphaFoldDB" id="A0A7J0D9B9"/>